<dbReference type="PANTHER" id="PTHR32243:SF50">
    <property type="entry name" value="MALTOSE_MALTODEXTRIN TRANSPORT SYSTEM PERMEASE PROTEIN MALG"/>
    <property type="match status" value="1"/>
</dbReference>
<dbReference type="Gene3D" id="1.10.3720.10">
    <property type="entry name" value="MetI-like"/>
    <property type="match status" value="1"/>
</dbReference>
<keyword evidence="12" id="KW-1185">Reference proteome</keyword>
<keyword evidence="4" id="KW-1003">Cell membrane</keyword>
<dbReference type="GO" id="GO:0005886">
    <property type="term" value="C:plasma membrane"/>
    <property type="evidence" value="ECO:0007669"/>
    <property type="project" value="UniProtKB-SubCell"/>
</dbReference>
<evidence type="ECO:0000256" key="4">
    <source>
        <dbReference type="ARBA" id="ARBA00022475"/>
    </source>
</evidence>
<evidence type="ECO:0000259" key="10">
    <source>
        <dbReference type="PROSITE" id="PS50928"/>
    </source>
</evidence>
<keyword evidence="6 9" id="KW-0812">Transmembrane</keyword>
<organism evidence="11 12">
    <name type="scientific">Fonticella tunisiensis</name>
    <dbReference type="NCBI Taxonomy" id="1096341"/>
    <lineage>
        <taxon>Bacteria</taxon>
        <taxon>Bacillati</taxon>
        <taxon>Bacillota</taxon>
        <taxon>Clostridia</taxon>
        <taxon>Eubacteriales</taxon>
        <taxon>Clostridiaceae</taxon>
        <taxon>Fonticella</taxon>
    </lineage>
</organism>
<evidence type="ECO:0000256" key="3">
    <source>
        <dbReference type="ARBA" id="ARBA00022448"/>
    </source>
</evidence>
<evidence type="ECO:0000313" key="11">
    <source>
        <dbReference type="EMBL" id="TDT52000.1"/>
    </source>
</evidence>
<feature type="transmembrane region" description="Helical" evidence="9">
    <location>
        <begin position="154"/>
        <end position="175"/>
    </location>
</feature>
<reference evidence="11 12" key="1">
    <citation type="submission" date="2019-03" db="EMBL/GenBank/DDBJ databases">
        <title>Genomic Encyclopedia of Type Strains, Phase IV (KMG-IV): sequencing the most valuable type-strain genomes for metagenomic binning, comparative biology and taxonomic classification.</title>
        <authorList>
            <person name="Goeker M."/>
        </authorList>
    </citation>
    <scope>NUCLEOTIDE SEQUENCE [LARGE SCALE GENOMIC DNA]</scope>
    <source>
        <strain evidence="11 12">DSM 24455</strain>
    </source>
</reference>
<protein>
    <submittedName>
        <fullName evidence="11">Carbohydrate ABC transporter membrane protein 2 (CUT1 family)</fullName>
    </submittedName>
</protein>
<evidence type="ECO:0000256" key="5">
    <source>
        <dbReference type="ARBA" id="ARBA00022597"/>
    </source>
</evidence>
<keyword evidence="5" id="KW-0762">Sugar transport</keyword>
<keyword evidence="8 9" id="KW-0472">Membrane</keyword>
<evidence type="ECO:0000256" key="1">
    <source>
        <dbReference type="ARBA" id="ARBA00004651"/>
    </source>
</evidence>
<keyword evidence="7 9" id="KW-1133">Transmembrane helix</keyword>
<feature type="transmembrane region" description="Helical" evidence="9">
    <location>
        <begin position="264"/>
        <end position="283"/>
    </location>
</feature>
<dbReference type="Proteomes" id="UP000295325">
    <property type="component" value="Unassembled WGS sequence"/>
</dbReference>
<dbReference type="PANTHER" id="PTHR32243">
    <property type="entry name" value="MALTOSE TRANSPORT SYSTEM PERMEASE-RELATED"/>
    <property type="match status" value="1"/>
</dbReference>
<comment type="caution">
    <text evidence="11">The sequence shown here is derived from an EMBL/GenBank/DDBJ whole genome shotgun (WGS) entry which is preliminary data.</text>
</comment>
<dbReference type="InterPro" id="IPR050901">
    <property type="entry name" value="BP-dep_ABC_trans_perm"/>
</dbReference>
<name>A0A4V3ES32_9CLOT</name>
<dbReference type="EMBL" id="SOAZ01000015">
    <property type="protein sequence ID" value="TDT52000.1"/>
    <property type="molecule type" value="Genomic_DNA"/>
</dbReference>
<evidence type="ECO:0000256" key="2">
    <source>
        <dbReference type="ARBA" id="ARBA00009047"/>
    </source>
</evidence>
<feature type="transmembrane region" description="Helical" evidence="9">
    <location>
        <begin position="230"/>
        <end position="252"/>
    </location>
</feature>
<feature type="transmembrane region" description="Helical" evidence="9">
    <location>
        <begin position="127"/>
        <end position="148"/>
    </location>
</feature>
<accession>A0A4V3ES32</accession>
<feature type="domain" description="ABC transmembrane type-1" evidence="10">
    <location>
        <begin position="90"/>
        <end position="283"/>
    </location>
</feature>
<comment type="subcellular location">
    <subcellularLocation>
        <location evidence="1 9">Cell membrane</location>
        <topology evidence="1 9">Multi-pass membrane protein</topology>
    </subcellularLocation>
</comment>
<evidence type="ECO:0000256" key="6">
    <source>
        <dbReference type="ARBA" id="ARBA00022692"/>
    </source>
</evidence>
<dbReference type="Pfam" id="PF00528">
    <property type="entry name" value="BPD_transp_1"/>
    <property type="match status" value="1"/>
</dbReference>
<comment type="similarity">
    <text evidence="2">Belongs to the binding-protein-dependent transport system permease family. MalFG subfamily.</text>
</comment>
<evidence type="ECO:0000313" key="12">
    <source>
        <dbReference type="Proteomes" id="UP000295325"/>
    </source>
</evidence>
<evidence type="ECO:0000256" key="8">
    <source>
        <dbReference type="ARBA" id="ARBA00023136"/>
    </source>
</evidence>
<dbReference type="GO" id="GO:0015423">
    <property type="term" value="F:ABC-type maltose transporter activity"/>
    <property type="evidence" value="ECO:0007669"/>
    <property type="project" value="TreeGrafter"/>
</dbReference>
<dbReference type="InterPro" id="IPR000515">
    <property type="entry name" value="MetI-like"/>
</dbReference>
<dbReference type="SUPFAM" id="SSF161098">
    <property type="entry name" value="MetI-like"/>
    <property type="match status" value="1"/>
</dbReference>
<evidence type="ECO:0000256" key="7">
    <source>
        <dbReference type="ARBA" id="ARBA00022989"/>
    </source>
</evidence>
<evidence type="ECO:0000256" key="9">
    <source>
        <dbReference type="RuleBase" id="RU363032"/>
    </source>
</evidence>
<dbReference type="RefSeq" id="WP_133628525.1">
    <property type="nucleotide sequence ID" value="NZ_SOAZ01000015.1"/>
</dbReference>
<dbReference type="PROSITE" id="PS50928">
    <property type="entry name" value="ABC_TM1"/>
    <property type="match status" value="1"/>
</dbReference>
<dbReference type="AlphaFoldDB" id="A0A4V3ES32"/>
<keyword evidence="3 9" id="KW-0813">Transport</keyword>
<gene>
    <name evidence="11" type="ORF">EDD71_11531</name>
</gene>
<proteinExistence type="inferred from homology"/>
<feature type="transmembrane region" description="Helical" evidence="9">
    <location>
        <begin position="27"/>
        <end position="48"/>
    </location>
</feature>
<dbReference type="GO" id="GO:0042956">
    <property type="term" value="P:maltodextrin transmembrane transport"/>
    <property type="evidence" value="ECO:0007669"/>
    <property type="project" value="TreeGrafter"/>
</dbReference>
<sequence>MEKVIYKNSYAVKTGPKRRTRKFIKLSLAYCVLAAFIVAAILPIVWIFTTSINASNTLLTTSLDIIPEKMTLNHYKNILFGPNSNFFLWLKNSIIVAGATTGLSLMLGTTAAYAFSRFRFKGRKTLLNIFLLLNAFPNILAIVAYYKIITTLNLVNTLIGLVIVYTGGQLVFTIWNLKGYFDTLPYEIEEAALIDGASVLKIFTKIVLPLSRPAIAVTAMFSFMAGWNEYIFAMTFTTNKGIFTLPVGLWSLQNAGNYAQNWPLFAAGSLIVAVPVMIVFLLLQKSLISGLTLGSTK</sequence>
<dbReference type="InterPro" id="IPR035906">
    <property type="entry name" value="MetI-like_sf"/>
</dbReference>
<feature type="transmembrane region" description="Helical" evidence="9">
    <location>
        <begin position="94"/>
        <end position="115"/>
    </location>
</feature>
<dbReference type="CDD" id="cd06261">
    <property type="entry name" value="TM_PBP2"/>
    <property type="match status" value="1"/>
</dbReference>
<dbReference type="OrthoDB" id="9794684at2"/>